<organism evidence="1">
    <name type="scientific">hydrothermal vent metagenome</name>
    <dbReference type="NCBI Taxonomy" id="652676"/>
    <lineage>
        <taxon>unclassified sequences</taxon>
        <taxon>metagenomes</taxon>
        <taxon>ecological metagenomes</taxon>
    </lineage>
</organism>
<evidence type="ECO:0000313" key="1">
    <source>
        <dbReference type="EMBL" id="VAW89704.1"/>
    </source>
</evidence>
<protein>
    <recommendedName>
        <fullName evidence="2">Outer membrane lipoprotein carrier protein LolA</fullName>
    </recommendedName>
</protein>
<proteinExistence type="predicted"/>
<evidence type="ECO:0008006" key="2">
    <source>
        <dbReference type="Google" id="ProtNLM"/>
    </source>
</evidence>
<name>A0A3B1A7L0_9ZZZZ</name>
<gene>
    <name evidence="1" type="ORF">MNBD_GAMMA17-872</name>
</gene>
<dbReference type="CDD" id="cd16325">
    <property type="entry name" value="LolA"/>
    <property type="match status" value="1"/>
</dbReference>
<dbReference type="SUPFAM" id="SSF89392">
    <property type="entry name" value="Prokaryotic lipoproteins and lipoprotein localization factors"/>
    <property type="match status" value="1"/>
</dbReference>
<dbReference type="Gene3D" id="2.50.20.10">
    <property type="entry name" value="Lipoprotein localisation LolA/LolB/LppX"/>
    <property type="match status" value="1"/>
</dbReference>
<reference evidence="1" key="1">
    <citation type="submission" date="2018-06" db="EMBL/GenBank/DDBJ databases">
        <authorList>
            <person name="Zhirakovskaya E."/>
        </authorList>
    </citation>
    <scope>NUCLEOTIDE SEQUENCE</scope>
</reference>
<accession>A0A3B1A7L0</accession>
<sequence length="228" mass="25265">MRVASLHLLSIVFISLPAMSPVWAQAEADKIQQITSQLRSHVLLSGEFKQTRKLQGFSRSIESTGIFTYWQGRGLYWETQQPFFQASTFIQDGVIDWRKSDGLAGILIDDNPVLKNISSIIVPLVGGDLAKLDNTFDSSWVFDDAGWSMALDPDSFMVKKAIDRIEVSGGQFIRALVISTPGNDTTEITFLNMTSTDSPNRQQCEYFQVSDSDACGDVSETVGLIQPN</sequence>
<dbReference type="EMBL" id="UOFQ01000149">
    <property type="protein sequence ID" value="VAW89704.1"/>
    <property type="molecule type" value="Genomic_DNA"/>
</dbReference>
<dbReference type="InterPro" id="IPR004564">
    <property type="entry name" value="OM_lipoprot_carrier_LolA-like"/>
</dbReference>
<dbReference type="AlphaFoldDB" id="A0A3B1A7L0"/>
<dbReference type="InterPro" id="IPR029046">
    <property type="entry name" value="LolA/LolB/LppX"/>
</dbReference>